<feature type="binding site" evidence="7">
    <location>
        <position position="516"/>
    </location>
    <ligand>
        <name>meso-2,6-diaminopimelate</name>
        <dbReference type="ChEBI" id="CHEBI:57791"/>
    </ligand>
</feature>
<feature type="binding site" evidence="7">
    <location>
        <position position="520"/>
    </location>
    <ligand>
        <name>meso-2,6-diaminopimelate</name>
        <dbReference type="ChEBI" id="CHEBI:57791"/>
    </ligand>
</feature>
<keyword evidence="4 7" id="KW-0573">Peptidoglycan synthesis</keyword>
<evidence type="ECO:0000256" key="7">
    <source>
        <dbReference type="HAMAP-Rule" id="MF_00208"/>
    </source>
</evidence>
<keyword evidence="6 7" id="KW-0961">Cell wall biogenesis/degradation</keyword>
<evidence type="ECO:0000256" key="5">
    <source>
        <dbReference type="ARBA" id="ARBA00023306"/>
    </source>
</evidence>
<gene>
    <name evidence="7" type="primary">murE</name>
    <name evidence="13" type="ORF">ACFOLH_18430</name>
</gene>
<dbReference type="Pfam" id="PF02875">
    <property type="entry name" value="Mur_ligase_C"/>
    <property type="match status" value="1"/>
</dbReference>
<dbReference type="InterPro" id="IPR005761">
    <property type="entry name" value="UDP-N-AcMur-Glu-dNH2Pim_ligase"/>
</dbReference>
<dbReference type="InterPro" id="IPR036615">
    <property type="entry name" value="Mur_ligase_C_dom_sf"/>
</dbReference>
<comment type="caution">
    <text evidence="7">Lacks conserved residue(s) required for the propagation of feature annotation.</text>
</comment>
<evidence type="ECO:0000259" key="10">
    <source>
        <dbReference type="Pfam" id="PF01225"/>
    </source>
</evidence>
<evidence type="ECO:0000256" key="6">
    <source>
        <dbReference type="ARBA" id="ARBA00023316"/>
    </source>
</evidence>
<dbReference type="InterPro" id="IPR035911">
    <property type="entry name" value="MurE/MurF_N"/>
</dbReference>
<evidence type="ECO:0000256" key="8">
    <source>
        <dbReference type="RuleBase" id="RU004135"/>
    </source>
</evidence>
<dbReference type="EC" id="6.3.2.13" evidence="7"/>
<name>A0ABV7WKB6_9MICO</name>
<dbReference type="SUPFAM" id="SSF63418">
    <property type="entry name" value="MurE/MurF N-terminal domain"/>
    <property type="match status" value="1"/>
</dbReference>
<evidence type="ECO:0000256" key="1">
    <source>
        <dbReference type="ARBA" id="ARBA00005898"/>
    </source>
</evidence>
<keyword evidence="7" id="KW-0460">Magnesium</keyword>
<dbReference type="Gene3D" id="3.40.1190.10">
    <property type="entry name" value="Mur-like, catalytic domain"/>
    <property type="match status" value="1"/>
</dbReference>
<evidence type="ECO:0000256" key="4">
    <source>
        <dbReference type="ARBA" id="ARBA00022984"/>
    </source>
</evidence>
<keyword evidence="7 13" id="KW-0436">Ligase</keyword>
<feature type="binding site" evidence="7">
    <location>
        <begin position="466"/>
        <end position="469"/>
    </location>
    <ligand>
        <name>meso-2,6-diaminopimelate</name>
        <dbReference type="ChEBI" id="CHEBI:57791"/>
    </ligand>
</feature>
<dbReference type="GO" id="GO:0008765">
    <property type="term" value="F:UDP-N-acetylmuramoylalanyl-D-glutamate-2,6-diaminopimelate ligase activity"/>
    <property type="evidence" value="ECO:0007669"/>
    <property type="project" value="UniProtKB-EC"/>
</dbReference>
<dbReference type="SUPFAM" id="SSF53244">
    <property type="entry name" value="MurD-like peptide ligases, peptide-binding domain"/>
    <property type="match status" value="1"/>
</dbReference>
<feature type="domain" description="Mur ligase N-terminal catalytic" evidence="10">
    <location>
        <begin position="45"/>
        <end position="93"/>
    </location>
</feature>
<feature type="short sequence motif" description="Meso-diaminopimelate recognition motif" evidence="7">
    <location>
        <begin position="466"/>
        <end position="469"/>
    </location>
</feature>
<feature type="binding site" evidence="7">
    <location>
        <begin position="140"/>
        <end position="146"/>
    </location>
    <ligand>
        <name>ATP</name>
        <dbReference type="ChEBI" id="CHEBI:30616"/>
    </ligand>
</feature>
<feature type="binding site" evidence="7">
    <location>
        <position position="217"/>
    </location>
    <ligand>
        <name>UDP-N-acetyl-alpha-D-muramoyl-L-alanyl-D-glutamate</name>
        <dbReference type="ChEBI" id="CHEBI:83900"/>
    </ligand>
</feature>
<evidence type="ECO:0000313" key="13">
    <source>
        <dbReference type="EMBL" id="MFC3690329.1"/>
    </source>
</evidence>
<keyword evidence="3 7" id="KW-0133">Cell shape</keyword>
<comment type="subcellular location">
    <subcellularLocation>
        <location evidence="7 8">Cytoplasm</location>
    </subcellularLocation>
</comment>
<evidence type="ECO:0000313" key="14">
    <source>
        <dbReference type="Proteomes" id="UP001595685"/>
    </source>
</evidence>
<dbReference type="PANTHER" id="PTHR23135:SF4">
    <property type="entry name" value="UDP-N-ACETYLMURAMOYL-L-ALANYL-D-GLUTAMATE--2,6-DIAMINOPIMELATE LIGASE MURE HOMOLOG, CHLOROPLASTIC"/>
    <property type="match status" value="1"/>
</dbReference>
<keyword evidence="7" id="KW-0547">Nucleotide-binding</keyword>
<keyword evidence="5 7" id="KW-0131">Cell cycle</keyword>
<dbReference type="InterPro" id="IPR004101">
    <property type="entry name" value="Mur_ligase_C"/>
</dbReference>
<dbReference type="NCBIfam" id="TIGR01085">
    <property type="entry name" value="murE"/>
    <property type="match status" value="1"/>
</dbReference>
<comment type="catalytic activity">
    <reaction evidence="7">
        <text>UDP-N-acetyl-alpha-D-muramoyl-L-alanyl-D-glutamate + meso-2,6-diaminopimelate + ATP = UDP-N-acetyl-alpha-D-muramoyl-L-alanyl-gamma-D-glutamyl-meso-2,6-diaminopimelate + ADP + phosphate + H(+)</text>
        <dbReference type="Rhea" id="RHEA:23676"/>
        <dbReference type="ChEBI" id="CHEBI:15378"/>
        <dbReference type="ChEBI" id="CHEBI:30616"/>
        <dbReference type="ChEBI" id="CHEBI:43474"/>
        <dbReference type="ChEBI" id="CHEBI:57791"/>
        <dbReference type="ChEBI" id="CHEBI:83900"/>
        <dbReference type="ChEBI" id="CHEBI:83905"/>
        <dbReference type="ChEBI" id="CHEBI:456216"/>
        <dbReference type="EC" id="6.3.2.13"/>
    </reaction>
</comment>
<dbReference type="InterPro" id="IPR013221">
    <property type="entry name" value="Mur_ligase_cen"/>
</dbReference>
<sequence length="554" mass="56180">MPTPPPTVRELAERHSLRLRSTAPQGPGTGPDQDPATGPTGADQHVVGVSLDSRRAGPGQLWAALPGSTTHGARHARQALDAGAVAVLTDPEGARLVAGEAGERGTCLLVTDDPRSSLGPVAADVHGHPSEQLALVGVTGTNGKTTVSTLVDELLRSLGATTGLIGTIRARVGATELASSFTTPEAPDLQALLRQMVDAGCTVATTEVSSHALAQRRVDGTRFALAVWTNLSRDHLDFHGTLAAYFSAKLRLFTGGFAPRAVVAVDDAWGHEVAALARERGMRVLTVGTVTGPAGRRGTAPDVGVRAVATTAAGAQTVELDGPFGDGGARTTLTVTTGMPGPFNAVNVALALTSVHLLLEDAPGGAALDLGRRVPATELAAAVGAVPGVPGRMERVVLPGEDGCPLVVVDYAHTPDAVAGAVAALRGATPGRLVVVLGAGGDRDQGKRAGMGRAASGADLVVVTDDNPRTEDPAVVRAAVLAGVTVEAVEVGDRAEAVRVALSRCTGPSDTVLLAGKGHETGQSAGGSVAPFDDRDVARQALAAWLRHRAGEQA</sequence>
<dbReference type="Proteomes" id="UP001595685">
    <property type="component" value="Unassembled WGS sequence"/>
</dbReference>
<dbReference type="InterPro" id="IPR000713">
    <property type="entry name" value="Mur_ligase_N"/>
</dbReference>
<dbReference type="Gene3D" id="3.90.190.20">
    <property type="entry name" value="Mur ligase, C-terminal domain"/>
    <property type="match status" value="1"/>
</dbReference>
<dbReference type="NCBIfam" id="NF001124">
    <property type="entry name" value="PRK00139.1-2"/>
    <property type="match status" value="1"/>
</dbReference>
<evidence type="ECO:0000256" key="3">
    <source>
        <dbReference type="ARBA" id="ARBA00022960"/>
    </source>
</evidence>
<dbReference type="InterPro" id="IPR036565">
    <property type="entry name" value="Mur-like_cat_sf"/>
</dbReference>
<feature type="binding site" evidence="7">
    <location>
        <position position="443"/>
    </location>
    <ligand>
        <name>meso-2,6-diaminopimelate</name>
        <dbReference type="ChEBI" id="CHEBI:57791"/>
    </ligand>
</feature>
<feature type="binding site" evidence="7">
    <location>
        <position position="209"/>
    </location>
    <ligand>
        <name>UDP-N-acetyl-alpha-D-muramoyl-L-alanyl-D-glutamate</name>
        <dbReference type="ChEBI" id="CHEBI:83900"/>
    </ligand>
</feature>
<feature type="region of interest" description="Disordered" evidence="9">
    <location>
        <begin position="1"/>
        <end position="44"/>
    </location>
</feature>
<keyword evidence="7" id="KW-0963">Cytoplasm</keyword>
<keyword evidence="2 7" id="KW-0132">Cell division</keyword>
<evidence type="ECO:0000256" key="9">
    <source>
        <dbReference type="SAM" id="MobiDB-lite"/>
    </source>
</evidence>
<feature type="compositionally biased region" description="Low complexity" evidence="9">
    <location>
        <begin position="22"/>
        <end position="41"/>
    </location>
</feature>
<feature type="domain" description="Mur ligase C-terminal" evidence="11">
    <location>
        <begin position="391"/>
        <end position="518"/>
    </location>
</feature>
<keyword evidence="7" id="KW-0067">ATP-binding</keyword>
<evidence type="ECO:0000259" key="12">
    <source>
        <dbReference type="Pfam" id="PF08245"/>
    </source>
</evidence>
<dbReference type="Pfam" id="PF01225">
    <property type="entry name" value="Mur_ligase"/>
    <property type="match status" value="1"/>
</dbReference>
<comment type="PTM">
    <text evidence="7">Carboxylation is probably crucial for Mg(2+) binding and, consequently, for the gamma-phosphate positioning of ATP.</text>
</comment>
<feature type="binding site" evidence="7">
    <location>
        <position position="53"/>
    </location>
    <ligand>
        <name>UDP-N-acetyl-alpha-D-muramoyl-L-alanyl-D-glutamate</name>
        <dbReference type="ChEBI" id="CHEBI:83900"/>
    </ligand>
</feature>
<comment type="pathway">
    <text evidence="7 8">Cell wall biogenesis; peptidoglycan biosynthesis.</text>
</comment>
<evidence type="ECO:0000256" key="2">
    <source>
        <dbReference type="ARBA" id="ARBA00022618"/>
    </source>
</evidence>
<organism evidence="13 14">
    <name type="scientific">Aquipuribacter hungaricus</name>
    <dbReference type="NCBI Taxonomy" id="545624"/>
    <lineage>
        <taxon>Bacteria</taxon>
        <taxon>Bacillati</taxon>
        <taxon>Actinomycetota</taxon>
        <taxon>Actinomycetes</taxon>
        <taxon>Micrococcales</taxon>
        <taxon>Intrasporangiaceae</taxon>
        <taxon>Aquipuribacter</taxon>
    </lineage>
</organism>
<reference evidence="14" key="1">
    <citation type="journal article" date="2019" name="Int. J. Syst. Evol. Microbiol.">
        <title>The Global Catalogue of Microorganisms (GCM) 10K type strain sequencing project: providing services to taxonomists for standard genome sequencing and annotation.</title>
        <authorList>
            <consortium name="The Broad Institute Genomics Platform"/>
            <consortium name="The Broad Institute Genome Sequencing Center for Infectious Disease"/>
            <person name="Wu L."/>
            <person name="Ma J."/>
        </authorList>
    </citation>
    <scope>NUCLEOTIDE SEQUENCE [LARGE SCALE GENOMIC DNA]</scope>
    <source>
        <strain evidence="14">NCAIM B.02333</strain>
    </source>
</reference>
<dbReference type="SUPFAM" id="SSF53623">
    <property type="entry name" value="MurD-like peptide ligases, catalytic domain"/>
    <property type="match status" value="1"/>
</dbReference>
<protein>
    <recommendedName>
        <fullName evidence="7">UDP-N-acetylmuramoyl-L-alanyl-D-glutamate--2,6-diaminopimelate ligase</fullName>
        <ecNumber evidence="7">6.3.2.13</ecNumber>
    </recommendedName>
    <alternativeName>
        <fullName evidence="7">Meso-A2pm-adding enzyme</fullName>
    </alternativeName>
    <alternativeName>
        <fullName evidence="7">Meso-diaminopimelate-adding enzyme</fullName>
    </alternativeName>
    <alternativeName>
        <fullName evidence="7">UDP-MurNAc-L-Ala-D-Glu:meso-diaminopimelate ligase</fullName>
    </alternativeName>
    <alternativeName>
        <fullName evidence="7">UDP-MurNAc-tripeptide synthetase</fullName>
    </alternativeName>
    <alternativeName>
        <fullName evidence="7">UDP-N-acetylmuramyl-tripeptide synthetase</fullName>
    </alternativeName>
</protein>
<dbReference type="Pfam" id="PF08245">
    <property type="entry name" value="Mur_ligase_M"/>
    <property type="match status" value="1"/>
</dbReference>
<dbReference type="Gene3D" id="3.40.1390.10">
    <property type="entry name" value="MurE/MurF, N-terminal domain"/>
    <property type="match status" value="1"/>
</dbReference>
<comment type="caution">
    <text evidence="13">The sequence shown here is derived from an EMBL/GenBank/DDBJ whole genome shotgun (WGS) entry which is preliminary data.</text>
</comment>
<keyword evidence="14" id="KW-1185">Reference proteome</keyword>
<accession>A0ABV7WKB6</accession>
<feature type="binding site" evidence="7">
    <location>
        <position position="51"/>
    </location>
    <ligand>
        <name>UDP-N-acetyl-alpha-D-muramoyl-L-alanyl-D-glutamate</name>
        <dbReference type="ChEBI" id="CHEBI:83900"/>
    </ligand>
</feature>
<evidence type="ECO:0000259" key="11">
    <source>
        <dbReference type="Pfam" id="PF02875"/>
    </source>
</evidence>
<feature type="binding site" evidence="7">
    <location>
        <position position="215"/>
    </location>
    <ligand>
        <name>UDP-N-acetyl-alpha-D-muramoyl-L-alanyl-D-glutamate</name>
        <dbReference type="ChEBI" id="CHEBI:83900"/>
    </ligand>
</feature>
<proteinExistence type="inferred from homology"/>
<comment type="similarity">
    <text evidence="1 7">Belongs to the MurCDEF family. MurE subfamily.</text>
</comment>
<dbReference type="EMBL" id="JBHRWW010000020">
    <property type="protein sequence ID" value="MFC3690329.1"/>
    <property type="molecule type" value="Genomic_DNA"/>
</dbReference>
<comment type="cofactor">
    <cofactor evidence="7">
        <name>Mg(2+)</name>
        <dbReference type="ChEBI" id="CHEBI:18420"/>
    </cofactor>
</comment>
<comment type="function">
    <text evidence="7">Catalyzes the addition of meso-diaminopimelic acid to the nucleotide precursor UDP-N-acetylmuramoyl-L-alanyl-D-glutamate (UMAG) in the biosynthesis of bacterial cell-wall peptidoglycan.</text>
</comment>
<feature type="domain" description="Mur ligase central" evidence="12">
    <location>
        <begin position="138"/>
        <end position="353"/>
    </location>
</feature>
<dbReference type="PANTHER" id="PTHR23135">
    <property type="entry name" value="MUR LIGASE FAMILY MEMBER"/>
    <property type="match status" value="1"/>
</dbReference>
<dbReference type="HAMAP" id="MF_00208">
    <property type="entry name" value="MurE"/>
    <property type="match status" value="1"/>
</dbReference>
<feature type="modified residue" description="N6-carboxylysine" evidence="7">
    <location>
        <position position="249"/>
    </location>
</feature>
<dbReference type="RefSeq" id="WP_340295682.1">
    <property type="nucleotide sequence ID" value="NZ_JBBEOI010000279.1"/>
</dbReference>
<feature type="binding site" evidence="7">
    <location>
        <begin position="182"/>
        <end position="183"/>
    </location>
    <ligand>
        <name>UDP-N-acetyl-alpha-D-muramoyl-L-alanyl-D-glutamate</name>
        <dbReference type="ChEBI" id="CHEBI:83900"/>
    </ligand>
</feature>